<gene>
    <name evidence="1" type="ORF">ENT73_01470</name>
</gene>
<dbReference type="EMBL" id="DSZU01000024">
    <property type="protein sequence ID" value="HGV54744.1"/>
    <property type="molecule type" value="Genomic_DNA"/>
</dbReference>
<protein>
    <submittedName>
        <fullName evidence="1">Uncharacterized protein</fullName>
    </submittedName>
</protein>
<dbReference type="InterPro" id="IPR005186">
    <property type="entry name" value="FlaG"/>
</dbReference>
<dbReference type="SUPFAM" id="SSF160214">
    <property type="entry name" value="FlaG-like"/>
    <property type="match status" value="1"/>
</dbReference>
<name>A0A832LVV3_9BACT</name>
<comment type="caution">
    <text evidence="1">The sequence shown here is derived from an EMBL/GenBank/DDBJ whole genome shotgun (WGS) entry which is preliminary data.</text>
</comment>
<dbReference type="InterPro" id="IPR035924">
    <property type="entry name" value="FlaG-like_sf"/>
</dbReference>
<proteinExistence type="predicted"/>
<reference evidence="1" key="1">
    <citation type="journal article" date="2020" name="mSystems">
        <title>Genome- and Community-Level Interaction Insights into Carbon Utilization and Element Cycling Functions of Hydrothermarchaeota in Hydrothermal Sediment.</title>
        <authorList>
            <person name="Zhou Z."/>
            <person name="Liu Y."/>
            <person name="Xu W."/>
            <person name="Pan J."/>
            <person name="Luo Z.H."/>
            <person name="Li M."/>
        </authorList>
    </citation>
    <scope>NUCLEOTIDE SEQUENCE [LARGE SCALE GENOMIC DNA]</scope>
    <source>
        <strain evidence="1">SpSt-605</strain>
    </source>
</reference>
<dbReference type="Pfam" id="PF03646">
    <property type="entry name" value="FlaG"/>
    <property type="match status" value="1"/>
</dbReference>
<evidence type="ECO:0000313" key="1">
    <source>
        <dbReference type="EMBL" id="HGV54744.1"/>
    </source>
</evidence>
<dbReference type="AlphaFoldDB" id="A0A832LVV3"/>
<organism evidence="1">
    <name type="scientific">Caldimicrobium thiodismutans</name>
    <dbReference type="NCBI Taxonomy" id="1653476"/>
    <lineage>
        <taxon>Bacteria</taxon>
        <taxon>Pseudomonadati</taxon>
        <taxon>Thermodesulfobacteriota</taxon>
        <taxon>Thermodesulfobacteria</taxon>
        <taxon>Thermodesulfobacteriales</taxon>
        <taxon>Thermodesulfobacteriaceae</taxon>
        <taxon>Caldimicrobium</taxon>
    </lineage>
</organism>
<sequence length="143" mass="16765">MEIKGIPPFKREVYSALSIPKVREELINLDKSLLRDNSWPSQKDTVIGELFISLSAFLKNKGVFIDLEKLQRILLSINKDLKIEFDNTLKIPIYKIIDIISKEVLKQIPLEDIVDFKRALYEFLKRYLENRAQVKGLFLEKEV</sequence>
<accession>A0A832LVV3</accession>
<dbReference type="Gene3D" id="3.30.160.170">
    <property type="entry name" value="FlaG-like"/>
    <property type="match status" value="1"/>
</dbReference>